<keyword evidence="4 7" id="KW-0812">Transmembrane</keyword>
<keyword evidence="9" id="KW-0012">Acyltransferase</keyword>
<dbReference type="OrthoDB" id="1661854at2"/>
<accession>A0A1I4MVW3</accession>
<evidence type="ECO:0000256" key="1">
    <source>
        <dbReference type="ARBA" id="ARBA00004651"/>
    </source>
</evidence>
<feature type="transmembrane region" description="Helical" evidence="7">
    <location>
        <begin position="156"/>
        <end position="174"/>
    </location>
</feature>
<dbReference type="AlphaFoldDB" id="A0A1I4MVW3"/>
<evidence type="ECO:0000256" key="4">
    <source>
        <dbReference type="ARBA" id="ARBA00022692"/>
    </source>
</evidence>
<evidence type="ECO:0000256" key="5">
    <source>
        <dbReference type="ARBA" id="ARBA00022989"/>
    </source>
</evidence>
<feature type="transmembrane region" description="Helical" evidence="7">
    <location>
        <begin position="233"/>
        <end position="253"/>
    </location>
</feature>
<feature type="domain" description="Acyltransferase 3" evidence="8">
    <location>
        <begin position="8"/>
        <end position="349"/>
    </location>
</feature>
<keyword evidence="10" id="KW-1185">Reference proteome</keyword>
<feature type="transmembrane region" description="Helical" evidence="7">
    <location>
        <begin position="329"/>
        <end position="352"/>
    </location>
</feature>
<evidence type="ECO:0000313" key="10">
    <source>
        <dbReference type="Proteomes" id="UP000199520"/>
    </source>
</evidence>
<evidence type="ECO:0000256" key="7">
    <source>
        <dbReference type="SAM" id="Phobius"/>
    </source>
</evidence>
<evidence type="ECO:0000256" key="6">
    <source>
        <dbReference type="ARBA" id="ARBA00023136"/>
    </source>
</evidence>
<gene>
    <name evidence="9" type="ORF">SAMN04490355_103829</name>
</gene>
<reference evidence="10" key="1">
    <citation type="submission" date="2016-10" db="EMBL/GenBank/DDBJ databases">
        <authorList>
            <person name="Varghese N."/>
            <person name="Submissions S."/>
        </authorList>
    </citation>
    <scope>NUCLEOTIDE SEQUENCE [LARGE SCALE GENOMIC DNA]</scope>
    <source>
        <strain evidence="10">DSM 13327</strain>
    </source>
</reference>
<comment type="subcellular location">
    <subcellularLocation>
        <location evidence="1">Cell membrane</location>
        <topology evidence="1">Multi-pass membrane protein</topology>
    </subcellularLocation>
</comment>
<dbReference type="Proteomes" id="UP000199520">
    <property type="component" value="Unassembled WGS sequence"/>
</dbReference>
<comment type="similarity">
    <text evidence="2">Belongs to the acyltransferase 3 family.</text>
</comment>
<feature type="transmembrane region" description="Helical" evidence="7">
    <location>
        <begin position="123"/>
        <end position="144"/>
    </location>
</feature>
<evidence type="ECO:0000313" key="9">
    <source>
        <dbReference type="EMBL" id="SFM07429.1"/>
    </source>
</evidence>
<dbReference type="PANTHER" id="PTHR40074:SF2">
    <property type="entry name" value="O-ACETYLTRANSFERASE WECH"/>
    <property type="match status" value="1"/>
</dbReference>
<evidence type="ECO:0000256" key="3">
    <source>
        <dbReference type="ARBA" id="ARBA00022475"/>
    </source>
</evidence>
<dbReference type="GO" id="GO:0009246">
    <property type="term" value="P:enterobacterial common antigen biosynthetic process"/>
    <property type="evidence" value="ECO:0007669"/>
    <property type="project" value="TreeGrafter"/>
</dbReference>
<evidence type="ECO:0000256" key="2">
    <source>
        <dbReference type="ARBA" id="ARBA00007400"/>
    </source>
</evidence>
<evidence type="ECO:0000259" key="8">
    <source>
        <dbReference type="Pfam" id="PF01757"/>
    </source>
</evidence>
<keyword evidence="5 7" id="KW-1133">Transmembrane helix</keyword>
<proteinExistence type="inferred from homology"/>
<dbReference type="GO" id="GO:0005886">
    <property type="term" value="C:plasma membrane"/>
    <property type="evidence" value="ECO:0007669"/>
    <property type="project" value="UniProtKB-SubCell"/>
</dbReference>
<organism evidence="9 10">
    <name type="scientific">Pelosinus propionicus DSM 13327</name>
    <dbReference type="NCBI Taxonomy" id="1123291"/>
    <lineage>
        <taxon>Bacteria</taxon>
        <taxon>Bacillati</taxon>
        <taxon>Bacillota</taxon>
        <taxon>Negativicutes</taxon>
        <taxon>Selenomonadales</taxon>
        <taxon>Sporomusaceae</taxon>
        <taxon>Pelosinus</taxon>
    </lineage>
</organism>
<keyword evidence="9" id="KW-0808">Transferase</keyword>
<feature type="transmembrane region" description="Helical" evidence="7">
    <location>
        <begin position="265"/>
        <end position="284"/>
    </location>
</feature>
<sequence length="378" mass="44256">MSQKKIMAIEYIRGISMLGVIGIHTGAYSLSNPKVNIHLFALLEILTRFSVPIFFFASAFGLFFTQNLTARFNYKDFLFRRLRTVLVPYLVWSIIYMIHYTFVSGDNSIWYPPLLYEFAFFGLASYQLYFLIILLWFYALMPLWRIIVSYIIQHPVRNLSIILLLQILFNYYSSYILHADFSNHYINKLIYHRLSYWIFHYLFIFLLGAVCAVKYEHFKELIKNHQTTVKNFFYLTLSGILSYYYYLLFRLHYTPEAAVNTAHQLSPIGVLYTLSTTFFLFMIFSKEKLPLGAHNILSRFGEHSYVVYLVHPLVMYYLINYITGQNLMMTALVTIAFYITTTFLSLAFSLVVKKASIFLPIISLLLTGSKLSKPKSGV</sequence>
<name>A0A1I4MVW3_9FIRM</name>
<dbReference type="Pfam" id="PF01757">
    <property type="entry name" value="Acyl_transf_3"/>
    <property type="match status" value="1"/>
</dbReference>
<protein>
    <submittedName>
        <fullName evidence="9">Surface polysaccharide O-acyltransferase, integral membrane enzyme</fullName>
    </submittedName>
</protein>
<feature type="transmembrane region" description="Helical" evidence="7">
    <location>
        <begin position="85"/>
        <end position="103"/>
    </location>
</feature>
<keyword evidence="3" id="KW-1003">Cell membrane</keyword>
<feature type="transmembrane region" description="Helical" evidence="7">
    <location>
        <begin position="194"/>
        <end position="213"/>
    </location>
</feature>
<feature type="transmembrane region" description="Helical" evidence="7">
    <location>
        <begin position="37"/>
        <end position="64"/>
    </location>
</feature>
<dbReference type="InterPro" id="IPR002656">
    <property type="entry name" value="Acyl_transf_3_dom"/>
</dbReference>
<keyword evidence="6 7" id="KW-0472">Membrane</keyword>
<dbReference type="STRING" id="1123291.SAMN04490355_103829"/>
<feature type="transmembrane region" description="Helical" evidence="7">
    <location>
        <begin position="305"/>
        <end position="323"/>
    </location>
</feature>
<dbReference type="GO" id="GO:0016413">
    <property type="term" value="F:O-acetyltransferase activity"/>
    <property type="evidence" value="ECO:0007669"/>
    <property type="project" value="TreeGrafter"/>
</dbReference>
<dbReference type="EMBL" id="FOTS01000038">
    <property type="protein sequence ID" value="SFM07429.1"/>
    <property type="molecule type" value="Genomic_DNA"/>
</dbReference>
<dbReference type="PANTHER" id="PTHR40074">
    <property type="entry name" value="O-ACETYLTRANSFERASE WECH"/>
    <property type="match status" value="1"/>
</dbReference>
<feature type="transmembrane region" description="Helical" evidence="7">
    <location>
        <begin position="12"/>
        <end position="31"/>
    </location>
</feature>